<evidence type="ECO:0000256" key="5">
    <source>
        <dbReference type="ARBA" id="ARBA00047960"/>
    </source>
</evidence>
<comment type="function">
    <text evidence="1">Conjugation of reduced glutathione to a wide number of exogenous and endogenous hydrophobic electrophiles.</text>
</comment>
<dbReference type="InterPro" id="IPR004045">
    <property type="entry name" value="Glutathione_S-Trfase_N"/>
</dbReference>
<reference evidence="9 10" key="1">
    <citation type="submission" date="2018-04" db="EMBL/GenBank/DDBJ databases">
        <authorList>
            <person name="Zhang X."/>
            <person name="Yuan J."/>
            <person name="Li F."/>
            <person name="Xiang J."/>
        </authorList>
    </citation>
    <scope>NUCLEOTIDE SEQUENCE [LARGE SCALE GENOMIC DNA]</scope>
    <source>
        <tissue evidence="9">Muscle</tissue>
    </source>
</reference>
<comment type="catalytic activity">
    <reaction evidence="5">
        <text>RX + glutathione = an S-substituted glutathione + a halide anion + H(+)</text>
        <dbReference type="Rhea" id="RHEA:16437"/>
        <dbReference type="ChEBI" id="CHEBI:15378"/>
        <dbReference type="ChEBI" id="CHEBI:16042"/>
        <dbReference type="ChEBI" id="CHEBI:17792"/>
        <dbReference type="ChEBI" id="CHEBI:57925"/>
        <dbReference type="ChEBI" id="CHEBI:90779"/>
        <dbReference type="EC" id="2.5.1.18"/>
    </reaction>
</comment>
<evidence type="ECO:0000313" key="10">
    <source>
        <dbReference type="Proteomes" id="UP000283509"/>
    </source>
</evidence>
<proteinExistence type="inferred from homology"/>
<feature type="region of interest" description="Disordered" evidence="6">
    <location>
        <begin position="18"/>
        <end position="37"/>
    </location>
</feature>
<feature type="region of interest" description="Disordered" evidence="6">
    <location>
        <begin position="71"/>
        <end position="131"/>
    </location>
</feature>
<dbReference type="Gene3D" id="3.40.30.10">
    <property type="entry name" value="Glutaredoxin"/>
    <property type="match status" value="1"/>
</dbReference>
<accession>A0A423TQM1</accession>
<evidence type="ECO:0000256" key="6">
    <source>
        <dbReference type="SAM" id="MobiDB-lite"/>
    </source>
</evidence>
<dbReference type="Proteomes" id="UP000283509">
    <property type="component" value="Unassembled WGS sequence"/>
</dbReference>
<evidence type="ECO:0000256" key="2">
    <source>
        <dbReference type="ARBA" id="ARBA00005861"/>
    </source>
</evidence>
<dbReference type="SUPFAM" id="SSF47616">
    <property type="entry name" value="GST C-terminal domain-like"/>
    <property type="match status" value="1"/>
</dbReference>
<reference evidence="9 10" key="2">
    <citation type="submission" date="2019-01" db="EMBL/GenBank/DDBJ databases">
        <title>The decoding of complex shrimp genome reveals the adaptation for benthos swimmer, frequently molting mechanism and breeding impact on genome.</title>
        <authorList>
            <person name="Sun Y."/>
            <person name="Gao Y."/>
            <person name="Yu Y."/>
        </authorList>
    </citation>
    <scope>NUCLEOTIDE SEQUENCE [LARGE SCALE GENOMIC DNA]</scope>
    <source>
        <tissue evidence="9">Muscle</tissue>
    </source>
</reference>
<evidence type="ECO:0000256" key="4">
    <source>
        <dbReference type="ARBA" id="ARBA00022679"/>
    </source>
</evidence>
<comment type="similarity">
    <text evidence="2">Belongs to the GST superfamily. Mu family.</text>
</comment>
<evidence type="ECO:0000256" key="3">
    <source>
        <dbReference type="ARBA" id="ARBA00012452"/>
    </source>
</evidence>
<dbReference type="GO" id="GO:0004364">
    <property type="term" value="F:glutathione transferase activity"/>
    <property type="evidence" value="ECO:0007669"/>
    <property type="project" value="UniProtKB-EC"/>
</dbReference>
<evidence type="ECO:0000256" key="1">
    <source>
        <dbReference type="ARBA" id="ARBA00003701"/>
    </source>
</evidence>
<dbReference type="OrthoDB" id="4951845at2759"/>
<dbReference type="EMBL" id="QCYY01001340">
    <property type="protein sequence ID" value="ROT78750.1"/>
    <property type="molecule type" value="Genomic_DNA"/>
</dbReference>
<dbReference type="Pfam" id="PF02798">
    <property type="entry name" value="GST_N"/>
    <property type="match status" value="1"/>
</dbReference>
<evidence type="ECO:0000259" key="8">
    <source>
        <dbReference type="PROSITE" id="PS50405"/>
    </source>
</evidence>
<dbReference type="InterPro" id="IPR040079">
    <property type="entry name" value="Glutathione_S-Trfase"/>
</dbReference>
<sequence length="359" mass="41307">MFKTVVWYQADLGSWGNVRGQNTHPLTPTDPPLTPDRPHDSATLIKLLLCQNERNSCQVFVSTACTHAIYPPPLHRSRPPARRHGRMTRPPGRDAHVNFAPPPPHRPRQHPSQLPSQLLTSGPGQRKLQHTGTSGRFWNEWAVGERVGGWDWLCQPIRLMLGYTGTEFEEKNYPVGDAPDYDKSEWLAVKFKLGLAFPNLPYYIDGDVKITQSKAIMRYLARKHGLCGTTPEELVRTDMLECQLTDMHEAFFTVTYEHYEQKDAYTASLPAKLRQYSDFLGSRPWFAGDKLTYIDFLAYEIFDQHLSLDRTCLDGFKNLRAFQKRFEDLEAIRKYMASPKFLKKPICNKYAQFTIIEGK</sequence>
<evidence type="ECO:0000259" key="7">
    <source>
        <dbReference type="PROSITE" id="PS50404"/>
    </source>
</evidence>
<feature type="domain" description="GST N-terminal" evidence="7">
    <location>
        <begin position="141"/>
        <end position="228"/>
    </location>
</feature>
<dbReference type="PANTHER" id="PTHR11571">
    <property type="entry name" value="GLUTATHIONE S-TRANSFERASE"/>
    <property type="match status" value="1"/>
</dbReference>
<dbReference type="InterPro" id="IPR050213">
    <property type="entry name" value="GST_superfamily"/>
</dbReference>
<feature type="compositionally biased region" description="Basic residues" evidence="6">
    <location>
        <begin position="75"/>
        <end position="87"/>
    </location>
</feature>
<name>A0A423TQM1_PENVA</name>
<dbReference type="FunFam" id="1.20.1050.10:FF:000003">
    <property type="entry name" value="Glutathione S-transferase 2"/>
    <property type="match status" value="1"/>
</dbReference>
<dbReference type="Gene3D" id="1.20.1050.10">
    <property type="match status" value="1"/>
</dbReference>
<dbReference type="PROSITE" id="PS50404">
    <property type="entry name" value="GST_NTER"/>
    <property type="match status" value="1"/>
</dbReference>
<dbReference type="PANTHER" id="PTHR11571:SF222">
    <property type="entry name" value="GLUTATHIONE TRANSFERASE"/>
    <property type="match status" value="1"/>
</dbReference>
<dbReference type="Pfam" id="PF14497">
    <property type="entry name" value="GST_C_3"/>
    <property type="match status" value="1"/>
</dbReference>
<dbReference type="STRING" id="6689.A0A423TQM1"/>
<dbReference type="SUPFAM" id="SSF52833">
    <property type="entry name" value="Thioredoxin-like"/>
    <property type="match status" value="1"/>
</dbReference>
<dbReference type="CDD" id="cd03075">
    <property type="entry name" value="GST_N_Mu"/>
    <property type="match status" value="1"/>
</dbReference>
<keyword evidence="10" id="KW-1185">Reference proteome</keyword>
<dbReference type="PRINTS" id="PR01267">
    <property type="entry name" value="GSTRNSFRASEM"/>
</dbReference>
<organism evidence="9 10">
    <name type="scientific">Penaeus vannamei</name>
    <name type="common">Whiteleg shrimp</name>
    <name type="synonym">Litopenaeus vannamei</name>
    <dbReference type="NCBI Taxonomy" id="6689"/>
    <lineage>
        <taxon>Eukaryota</taxon>
        <taxon>Metazoa</taxon>
        <taxon>Ecdysozoa</taxon>
        <taxon>Arthropoda</taxon>
        <taxon>Crustacea</taxon>
        <taxon>Multicrustacea</taxon>
        <taxon>Malacostraca</taxon>
        <taxon>Eumalacostraca</taxon>
        <taxon>Eucarida</taxon>
        <taxon>Decapoda</taxon>
        <taxon>Dendrobranchiata</taxon>
        <taxon>Penaeoidea</taxon>
        <taxon>Penaeidae</taxon>
        <taxon>Penaeus</taxon>
    </lineage>
</organism>
<dbReference type="PROSITE" id="PS50405">
    <property type="entry name" value="GST_CTER"/>
    <property type="match status" value="1"/>
</dbReference>
<dbReference type="InterPro" id="IPR036249">
    <property type="entry name" value="Thioredoxin-like_sf"/>
</dbReference>
<dbReference type="InterPro" id="IPR003081">
    <property type="entry name" value="GST_mu"/>
</dbReference>
<dbReference type="InterPro" id="IPR004046">
    <property type="entry name" value="GST_C"/>
</dbReference>
<protein>
    <recommendedName>
        <fullName evidence="3">glutathione transferase</fullName>
        <ecNumber evidence="3">2.5.1.18</ecNumber>
    </recommendedName>
</protein>
<dbReference type="GO" id="GO:0006749">
    <property type="term" value="P:glutathione metabolic process"/>
    <property type="evidence" value="ECO:0007669"/>
    <property type="project" value="TreeGrafter"/>
</dbReference>
<dbReference type="InterPro" id="IPR036282">
    <property type="entry name" value="Glutathione-S-Trfase_C_sf"/>
</dbReference>
<dbReference type="EC" id="2.5.1.18" evidence="3"/>
<dbReference type="GO" id="GO:0042802">
    <property type="term" value="F:identical protein binding"/>
    <property type="evidence" value="ECO:0007669"/>
    <property type="project" value="UniProtKB-ARBA"/>
</dbReference>
<dbReference type="InterPro" id="IPR010987">
    <property type="entry name" value="Glutathione-S-Trfase_C-like"/>
</dbReference>
<gene>
    <name evidence="9" type="ORF">C7M84_002529</name>
</gene>
<comment type="caution">
    <text evidence="9">The sequence shown here is derived from an EMBL/GenBank/DDBJ whole genome shotgun (WGS) entry which is preliminary data.</text>
</comment>
<dbReference type="SFLD" id="SFLDS00019">
    <property type="entry name" value="Glutathione_Transferase_(cytos"/>
    <property type="match status" value="1"/>
</dbReference>
<dbReference type="AlphaFoldDB" id="A0A423TQM1"/>
<feature type="domain" description="GST C-terminal" evidence="8">
    <location>
        <begin position="230"/>
        <end position="346"/>
    </location>
</feature>
<keyword evidence="4 9" id="KW-0808">Transferase</keyword>
<evidence type="ECO:0000313" key="9">
    <source>
        <dbReference type="EMBL" id="ROT78750.1"/>
    </source>
</evidence>